<feature type="non-terminal residue" evidence="1">
    <location>
        <position position="1"/>
    </location>
</feature>
<dbReference type="SUPFAM" id="SSF48208">
    <property type="entry name" value="Six-hairpin glycosidases"/>
    <property type="match status" value="1"/>
</dbReference>
<dbReference type="Proteomes" id="UP000471751">
    <property type="component" value="Unassembled WGS sequence"/>
</dbReference>
<evidence type="ECO:0000313" key="1">
    <source>
        <dbReference type="EMBL" id="NES10225.1"/>
    </source>
</evidence>
<protein>
    <submittedName>
        <fullName evidence="1">N-acylglucosamine 2-epimerase</fullName>
    </submittedName>
</protein>
<dbReference type="Gene3D" id="1.50.10.10">
    <property type="match status" value="1"/>
</dbReference>
<keyword evidence="2" id="KW-1185">Reference proteome</keyword>
<organism evidence="1 2">
    <name type="scientific">Pseudomonas laurentiana</name>
    <dbReference type="NCBI Taxonomy" id="2364649"/>
    <lineage>
        <taxon>Bacteria</taxon>
        <taxon>Pseudomonadati</taxon>
        <taxon>Pseudomonadota</taxon>
        <taxon>Gammaproteobacteria</taxon>
        <taxon>Pseudomonadales</taxon>
        <taxon>Pseudomonadaceae</taxon>
        <taxon>Pseudomonas</taxon>
    </lineage>
</organism>
<evidence type="ECO:0000313" key="2">
    <source>
        <dbReference type="Proteomes" id="UP000471751"/>
    </source>
</evidence>
<accession>A0A6I5RR57</accession>
<dbReference type="GO" id="GO:0005975">
    <property type="term" value="P:carbohydrate metabolic process"/>
    <property type="evidence" value="ECO:0007669"/>
    <property type="project" value="InterPro"/>
</dbReference>
<proteinExistence type="predicted"/>
<dbReference type="InterPro" id="IPR008928">
    <property type="entry name" value="6-hairpin_glycosidase_sf"/>
</dbReference>
<comment type="caution">
    <text evidence="1">The sequence shown here is derived from an EMBL/GenBank/DDBJ whole genome shotgun (WGS) entry which is preliminary data.</text>
</comment>
<name>A0A6I5RR57_9PSED</name>
<dbReference type="EMBL" id="JAAHBT010000108">
    <property type="protein sequence ID" value="NES10225.1"/>
    <property type="molecule type" value="Genomic_DNA"/>
</dbReference>
<dbReference type="InterPro" id="IPR012341">
    <property type="entry name" value="6hp_glycosidase-like_sf"/>
</dbReference>
<dbReference type="AlphaFoldDB" id="A0A6I5RR57"/>
<sequence>GYAEQHGVMAGAVLAMLNTKGEVRDATQRIWAQAEYLRALALRPGAEAKVLAQLKALQARFLHAGGWYECRDASGKVSRNDMPSTTPYHLATCLEGLQLQV</sequence>
<reference evidence="1 2" key="1">
    <citation type="submission" date="2020-02" db="EMBL/GenBank/DDBJ databases">
        <title>Broccoli isolated Pseudomonas sp.</title>
        <authorList>
            <person name="Fujikawa T."/>
            <person name="Sawada H."/>
        </authorList>
    </citation>
    <scope>NUCLEOTIDE SEQUENCE [LARGE SCALE GENOMIC DNA]</scope>
    <source>
        <strain evidence="1 2">JCM 32154</strain>
    </source>
</reference>
<gene>
    <name evidence="1" type="ORF">G3O07_11525</name>
</gene>